<name>A0A8S5U3T9_9CAUD</name>
<sequence length="67" mass="7865">MNYLALSAKSEVYPDLINLEKVLYIKVRTFNDEGVTVDIKFENNERITLRDMPKSSYERILNALRRG</sequence>
<reference evidence="1" key="1">
    <citation type="journal article" date="2021" name="Proc. Natl. Acad. Sci. U.S.A.">
        <title>A Catalog of Tens of Thousands of Viruses from Human Metagenomes Reveals Hidden Associations with Chronic Diseases.</title>
        <authorList>
            <person name="Tisza M.J."/>
            <person name="Buck C.B."/>
        </authorList>
    </citation>
    <scope>NUCLEOTIDE SEQUENCE</scope>
    <source>
        <strain evidence="1">Cttp71</strain>
    </source>
</reference>
<protein>
    <submittedName>
        <fullName evidence="1">Uncharacterized protein</fullName>
    </submittedName>
</protein>
<evidence type="ECO:0000313" key="1">
    <source>
        <dbReference type="EMBL" id="DAF89128.1"/>
    </source>
</evidence>
<proteinExistence type="predicted"/>
<organism evidence="1">
    <name type="scientific">Myoviridae sp. cttp71</name>
    <dbReference type="NCBI Taxonomy" id="2825195"/>
    <lineage>
        <taxon>Viruses</taxon>
        <taxon>Duplodnaviria</taxon>
        <taxon>Heunggongvirae</taxon>
        <taxon>Uroviricota</taxon>
        <taxon>Caudoviricetes</taxon>
    </lineage>
</organism>
<accession>A0A8S5U3T9</accession>
<dbReference type="EMBL" id="BK016002">
    <property type="protein sequence ID" value="DAF89128.1"/>
    <property type="molecule type" value="Genomic_DNA"/>
</dbReference>